<keyword evidence="2" id="KW-1185">Reference proteome</keyword>
<organism evidence="1 2">
    <name type="scientific">Pseudoxanthomonas sacheonensis</name>
    <dbReference type="NCBI Taxonomy" id="443615"/>
    <lineage>
        <taxon>Bacteria</taxon>
        <taxon>Pseudomonadati</taxon>
        <taxon>Pseudomonadota</taxon>
        <taxon>Gammaproteobacteria</taxon>
        <taxon>Lysobacterales</taxon>
        <taxon>Lysobacteraceae</taxon>
        <taxon>Pseudoxanthomonas</taxon>
    </lineage>
</organism>
<comment type="caution">
    <text evidence="1">The sequence shown here is derived from an EMBL/GenBank/DDBJ whole genome shotgun (WGS) entry which is preliminary data.</text>
</comment>
<evidence type="ECO:0008006" key="3">
    <source>
        <dbReference type="Google" id="ProtNLM"/>
    </source>
</evidence>
<protein>
    <recommendedName>
        <fullName evidence="3">Lipoprotein</fullName>
    </recommendedName>
</protein>
<dbReference type="Proteomes" id="UP001254759">
    <property type="component" value="Unassembled WGS sequence"/>
</dbReference>
<sequence length="99" mass="10167">MKNLAMSVICIALLGGCVVAKSRDVVRKKSKAELIVEADAAHTKAIEARNAAEVNPSQEKVKAYAQAASDSAAAAATAAAVIVAEEGNADQDPPKPPLR</sequence>
<evidence type="ECO:0000313" key="2">
    <source>
        <dbReference type="Proteomes" id="UP001254759"/>
    </source>
</evidence>
<dbReference type="RefSeq" id="WP_310092426.1">
    <property type="nucleotide sequence ID" value="NZ_JAVDTT010000002.1"/>
</dbReference>
<reference evidence="1 2" key="1">
    <citation type="submission" date="2023-07" db="EMBL/GenBank/DDBJ databases">
        <title>Sorghum-associated microbial communities from plants grown in Nebraska, USA.</title>
        <authorList>
            <person name="Schachtman D."/>
        </authorList>
    </citation>
    <scope>NUCLEOTIDE SEQUENCE [LARGE SCALE GENOMIC DNA]</scope>
    <source>
        <strain evidence="1 2">BE107</strain>
    </source>
</reference>
<evidence type="ECO:0000313" key="1">
    <source>
        <dbReference type="EMBL" id="MDR6841543.1"/>
    </source>
</evidence>
<dbReference type="PROSITE" id="PS51257">
    <property type="entry name" value="PROKAR_LIPOPROTEIN"/>
    <property type="match status" value="1"/>
</dbReference>
<name>A0ABU1RRY2_9GAMM</name>
<dbReference type="EMBL" id="JAVDTT010000002">
    <property type="protein sequence ID" value="MDR6841543.1"/>
    <property type="molecule type" value="Genomic_DNA"/>
</dbReference>
<proteinExistence type="predicted"/>
<gene>
    <name evidence="1" type="ORF">J2W94_001828</name>
</gene>
<accession>A0ABU1RRY2</accession>